<dbReference type="EMBL" id="GEBQ01030415">
    <property type="protein sequence ID" value="JAT09562.1"/>
    <property type="molecule type" value="Transcribed_RNA"/>
</dbReference>
<feature type="compositionally biased region" description="Basic and acidic residues" evidence="1">
    <location>
        <begin position="237"/>
        <end position="250"/>
    </location>
</feature>
<feature type="non-terminal residue" evidence="3">
    <location>
        <position position="769"/>
    </location>
</feature>
<evidence type="ECO:0000256" key="1">
    <source>
        <dbReference type="SAM" id="MobiDB-lite"/>
    </source>
</evidence>
<accession>A0A1B6LTM7</accession>
<reference evidence="3" key="1">
    <citation type="submission" date="2015-11" db="EMBL/GenBank/DDBJ databases">
        <title>De novo transcriptome assembly of four potential Pierce s Disease insect vectors from Arizona vineyards.</title>
        <authorList>
            <person name="Tassone E.E."/>
        </authorList>
    </citation>
    <scope>NUCLEOTIDE SEQUENCE</scope>
</reference>
<gene>
    <name evidence="2" type="ORF">g.42504</name>
    <name evidence="3" type="ORF">g.42505</name>
</gene>
<feature type="compositionally biased region" description="Basic residues" evidence="1">
    <location>
        <begin position="396"/>
        <end position="405"/>
    </location>
</feature>
<protein>
    <submittedName>
        <fullName evidence="3">Uncharacterized protein</fullName>
    </submittedName>
</protein>
<dbReference type="AlphaFoldDB" id="A0A1B6LTM7"/>
<feature type="compositionally biased region" description="Basic and acidic residues" evidence="1">
    <location>
        <begin position="679"/>
        <end position="693"/>
    </location>
</feature>
<feature type="region of interest" description="Disordered" evidence="1">
    <location>
        <begin position="634"/>
        <end position="741"/>
    </location>
</feature>
<feature type="region of interest" description="Disordered" evidence="1">
    <location>
        <begin position="237"/>
        <end position="265"/>
    </location>
</feature>
<sequence>MEIECNKSDSISPLRRNKFIECNQMKSSSIIVSSKISPGTIKIHNSVYLITDIVEENANCSINQSQNVAYKENKHISPILKKKRRVQKKYRSGTFIIEDDEINADEPSHKRKRTSLSKTAFQNKSLNLTQQIRTPAYDTSKRYLHINEISNIDNVYGTRSREINNASKCDNSLSKNSNPKLDPEMLKKPFSNYVGKRSSQSPLQGISEISSEVGENLMAKKKKSTLKLKYKLEDHEISGKEHSNSGRDKQNSSLQIPDNRHIKKTNNKFKMNNTSKTCVVDIADDSSKSFDKILIKNPNTKRSSSTLLTFINNSRFPAEDTRNGFLGANEVKYSSSKIKYTDIKNSNKYREGTLERPNFKLEQESFEYSFSSNVGKSSCQSPLEHKKKVSGENGKNFHKKRKKNKNSSLEPLYKNVNLEDSFGDVCPSLTVYGLDCKMLSSDSSWDENVEVDNIELNKISTNSEQSTEQKVDFYFSAEKLNADSIDGFIQSGCQTKDVLEKKRDSSNILNNGNIAVMEREECMPATDKAKETDVAKHNSKTVNSVETNAESVAKVRIALTMPILNNKVSEAQNVSTVLTGRTEFTVDYGKDTSDNQVTDSLKSKVIEDSKSNQNNNHVMPTEVLEERNIFSKSVGDKNLNGNNLLEDENSPPKECSSIIMNTAKSSDQSNKRNVNYSCKKSEKYSPSKVEKSKRIVTPIEKTRLRSSTLGLNESKKSSQVPREGEDNNAVEKPTQSGDFLQSTEAFCNEESFIVHTQESQAVEDHVTPT</sequence>
<feature type="compositionally biased region" description="Polar residues" evidence="1">
    <location>
        <begin position="372"/>
        <end position="381"/>
    </location>
</feature>
<evidence type="ECO:0000313" key="3">
    <source>
        <dbReference type="EMBL" id="JAT27015.1"/>
    </source>
</evidence>
<evidence type="ECO:0000313" key="2">
    <source>
        <dbReference type="EMBL" id="JAT09562.1"/>
    </source>
</evidence>
<name>A0A1B6LTM7_9HEMI</name>
<feature type="region of interest" description="Disordered" evidence="1">
    <location>
        <begin position="372"/>
        <end position="408"/>
    </location>
</feature>
<feature type="compositionally biased region" description="Polar residues" evidence="1">
    <location>
        <begin position="658"/>
        <end position="678"/>
    </location>
</feature>
<organism evidence="3">
    <name type="scientific">Graphocephala atropunctata</name>
    <dbReference type="NCBI Taxonomy" id="36148"/>
    <lineage>
        <taxon>Eukaryota</taxon>
        <taxon>Metazoa</taxon>
        <taxon>Ecdysozoa</taxon>
        <taxon>Arthropoda</taxon>
        <taxon>Hexapoda</taxon>
        <taxon>Insecta</taxon>
        <taxon>Pterygota</taxon>
        <taxon>Neoptera</taxon>
        <taxon>Paraneoptera</taxon>
        <taxon>Hemiptera</taxon>
        <taxon>Auchenorrhyncha</taxon>
        <taxon>Membracoidea</taxon>
        <taxon>Cicadellidae</taxon>
        <taxon>Cicadellinae</taxon>
        <taxon>Cicadellini</taxon>
        <taxon>Graphocephala</taxon>
    </lineage>
</organism>
<proteinExistence type="predicted"/>
<dbReference type="EMBL" id="GEBQ01012962">
    <property type="protein sequence ID" value="JAT27015.1"/>
    <property type="molecule type" value="Transcribed_RNA"/>
</dbReference>